<evidence type="ECO:0000256" key="2">
    <source>
        <dbReference type="ARBA" id="ARBA00004954"/>
    </source>
</evidence>
<dbReference type="HAMAP" id="MF_00139">
    <property type="entry name" value="PurH"/>
    <property type="match status" value="1"/>
</dbReference>
<comment type="catalytic activity">
    <reaction evidence="9 10">
        <text>IMP + H2O = 5-formamido-1-(5-phospho-D-ribosyl)imidazole-4-carboxamide</text>
        <dbReference type="Rhea" id="RHEA:18445"/>
        <dbReference type="ChEBI" id="CHEBI:15377"/>
        <dbReference type="ChEBI" id="CHEBI:58053"/>
        <dbReference type="ChEBI" id="CHEBI:58467"/>
        <dbReference type="EC" id="3.5.4.10"/>
    </reaction>
</comment>
<evidence type="ECO:0000259" key="11">
    <source>
        <dbReference type="PROSITE" id="PS51855"/>
    </source>
</evidence>
<evidence type="ECO:0000256" key="1">
    <source>
        <dbReference type="ARBA" id="ARBA00004844"/>
    </source>
</evidence>
<evidence type="ECO:0000256" key="8">
    <source>
        <dbReference type="ARBA" id="ARBA00050488"/>
    </source>
</evidence>
<dbReference type="GO" id="GO:0004643">
    <property type="term" value="F:phosphoribosylaminoimidazolecarboxamide formyltransferase activity"/>
    <property type="evidence" value="ECO:0007669"/>
    <property type="project" value="UniProtKB-UniRule"/>
</dbReference>
<reference evidence="12 13" key="1">
    <citation type="submission" date="2020-08" db="EMBL/GenBank/DDBJ databases">
        <title>Genomic Encyclopedia of Type Strains, Phase IV (KMG-IV): sequencing the most valuable type-strain genomes for metagenomic binning, comparative biology and taxonomic classification.</title>
        <authorList>
            <person name="Goeker M."/>
        </authorList>
    </citation>
    <scope>NUCLEOTIDE SEQUENCE [LARGE SCALE GENOMIC DNA]</scope>
    <source>
        <strain evidence="12 13">DSM 25799</strain>
    </source>
</reference>
<dbReference type="NCBIfam" id="NF002049">
    <property type="entry name" value="PRK00881.1"/>
    <property type="match status" value="1"/>
</dbReference>
<evidence type="ECO:0000256" key="10">
    <source>
        <dbReference type="HAMAP-Rule" id="MF_00139"/>
    </source>
</evidence>
<keyword evidence="6 10" id="KW-0378">Hydrolase</keyword>
<protein>
    <recommendedName>
        <fullName evidence="10">Bifunctional purine biosynthesis protein PurH</fullName>
    </recommendedName>
    <domain>
        <recommendedName>
            <fullName evidence="10">Phosphoribosylaminoimidazolecarboxamide formyltransferase</fullName>
            <ecNumber evidence="10">2.1.2.3</ecNumber>
        </recommendedName>
        <alternativeName>
            <fullName evidence="10">AICAR transformylase</fullName>
        </alternativeName>
    </domain>
    <domain>
        <recommendedName>
            <fullName evidence="10">IMP cyclohydrolase</fullName>
            <ecNumber evidence="10">3.5.4.10</ecNumber>
        </recommendedName>
        <alternativeName>
            <fullName evidence="10">ATIC</fullName>
        </alternativeName>
        <alternativeName>
            <fullName evidence="10">IMP synthase</fullName>
        </alternativeName>
        <alternativeName>
            <fullName evidence="10">Inosinicase</fullName>
        </alternativeName>
    </domain>
</protein>
<dbReference type="PANTHER" id="PTHR11692">
    <property type="entry name" value="BIFUNCTIONAL PURINE BIOSYNTHESIS PROTEIN PURH"/>
    <property type="match status" value="1"/>
</dbReference>
<dbReference type="GO" id="GO:0005829">
    <property type="term" value="C:cytosol"/>
    <property type="evidence" value="ECO:0007669"/>
    <property type="project" value="TreeGrafter"/>
</dbReference>
<name>A0A7W8FUT6_9FIRM</name>
<dbReference type="Gene3D" id="3.40.140.20">
    <property type="match status" value="2"/>
</dbReference>
<keyword evidence="4 10" id="KW-0808">Transferase</keyword>
<dbReference type="SMART" id="SM00798">
    <property type="entry name" value="AICARFT_IMPCHas"/>
    <property type="match status" value="1"/>
</dbReference>
<gene>
    <name evidence="10" type="primary">purH</name>
    <name evidence="12" type="ORF">HNQ47_000457</name>
</gene>
<dbReference type="EC" id="3.5.4.10" evidence="10"/>
<dbReference type="FunFam" id="3.40.50.1380:FF:000001">
    <property type="entry name" value="Bifunctional purine biosynthesis protein PurH"/>
    <property type="match status" value="1"/>
</dbReference>
<dbReference type="FunFam" id="3.40.140.20:FF:000001">
    <property type="entry name" value="Bifunctional purine biosynthesis protein PurH"/>
    <property type="match status" value="1"/>
</dbReference>
<dbReference type="GO" id="GO:0003937">
    <property type="term" value="F:IMP cyclohydrolase activity"/>
    <property type="evidence" value="ECO:0007669"/>
    <property type="project" value="UniProtKB-UniRule"/>
</dbReference>
<dbReference type="CDD" id="cd01421">
    <property type="entry name" value="IMPCH"/>
    <property type="match status" value="1"/>
</dbReference>
<comment type="pathway">
    <text evidence="2 10">Purine metabolism; IMP biosynthesis via de novo pathway; 5-formamido-1-(5-phospho-D-ribosyl)imidazole-4-carboxamide from 5-amino-1-(5-phospho-D-ribosyl)imidazole-4-carboxamide (10-formyl THF route): step 1/1.</text>
</comment>
<comment type="domain">
    <text evidence="10">The IMP cyclohydrolase activity resides in the N-terminal region.</text>
</comment>
<dbReference type="RefSeq" id="WP_183327134.1">
    <property type="nucleotide sequence ID" value="NZ_JACHHK010000002.1"/>
</dbReference>
<keyword evidence="5 10" id="KW-0658">Purine biosynthesis</keyword>
<dbReference type="FunFam" id="3.40.140.20:FF:000002">
    <property type="entry name" value="Bifunctional purine biosynthesis protein PurH"/>
    <property type="match status" value="1"/>
</dbReference>
<dbReference type="Pfam" id="PF01808">
    <property type="entry name" value="AICARFT_IMPCHas"/>
    <property type="match status" value="1"/>
</dbReference>
<evidence type="ECO:0000313" key="13">
    <source>
        <dbReference type="Proteomes" id="UP000539953"/>
    </source>
</evidence>
<dbReference type="SUPFAM" id="SSF53927">
    <property type="entry name" value="Cytidine deaminase-like"/>
    <property type="match status" value="1"/>
</dbReference>
<evidence type="ECO:0000256" key="9">
    <source>
        <dbReference type="ARBA" id="ARBA00050687"/>
    </source>
</evidence>
<dbReference type="Gene3D" id="3.40.50.1380">
    <property type="entry name" value="Methylglyoxal synthase-like domain"/>
    <property type="match status" value="1"/>
</dbReference>
<comment type="similarity">
    <text evidence="3 10">Belongs to the PurH family.</text>
</comment>
<evidence type="ECO:0000256" key="4">
    <source>
        <dbReference type="ARBA" id="ARBA00022679"/>
    </source>
</evidence>
<evidence type="ECO:0000256" key="6">
    <source>
        <dbReference type="ARBA" id="ARBA00022801"/>
    </source>
</evidence>
<dbReference type="SUPFAM" id="SSF52335">
    <property type="entry name" value="Methylglyoxal synthase-like"/>
    <property type="match status" value="1"/>
</dbReference>
<dbReference type="GO" id="GO:0006189">
    <property type="term" value="P:'de novo' IMP biosynthetic process"/>
    <property type="evidence" value="ECO:0007669"/>
    <property type="project" value="UniProtKB-UniRule"/>
</dbReference>
<feature type="domain" description="MGS-like" evidence="11">
    <location>
        <begin position="1"/>
        <end position="144"/>
    </location>
</feature>
<dbReference type="PROSITE" id="PS51855">
    <property type="entry name" value="MGS"/>
    <property type="match status" value="1"/>
</dbReference>
<keyword evidence="13" id="KW-1185">Reference proteome</keyword>
<dbReference type="SMART" id="SM00851">
    <property type="entry name" value="MGS"/>
    <property type="match status" value="1"/>
</dbReference>
<comment type="catalytic activity">
    <reaction evidence="8 10">
        <text>(6R)-10-formyltetrahydrofolate + 5-amino-1-(5-phospho-beta-D-ribosyl)imidazole-4-carboxamide = 5-formamido-1-(5-phospho-D-ribosyl)imidazole-4-carboxamide + (6S)-5,6,7,8-tetrahydrofolate</text>
        <dbReference type="Rhea" id="RHEA:22192"/>
        <dbReference type="ChEBI" id="CHEBI:57453"/>
        <dbReference type="ChEBI" id="CHEBI:58467"/>
        <dbReference type="ChEBI" id="CHEBI:58475"/>
        <dbReference type="ChEBI" id="CHEBI:195366"/>
        <dbReference type="EC" id="2.1.2.3"/>
    </reaction>
</comment>
<dbReference type="AlphaFoldDB" id="A0A7W8FUT6"/>
<accession>A0A7W8FUT6</accession>
<comment type="caution">
    <text evidence="12">The sequence shown here is derived from an EMBL/GenBank/DDBJ whole genome shotgun (WGS) entry which is preliminary data.</text>
</comment>
<dbReference type="Proteomes" id="UP000539953">
    <property type="component" value="Unassembled WGS sequence"/>
</dbReference>
<evidence type="ECO:0000256" key="5">
    <source>
        <dbReference type="ARBA" id="ARBA00022755"/>
    </source>
</evidence>
<dbReference type="InterPro" id="IPR011607">
    <property type="entry name" value="MGS-like_dom"/>
</dbReference>
<dbReference type="PIRSF" id="PIRSF000414">
    <property type="entry name" value="AICARFT_IMPCHas"/>
    <property type="match status" value="1"/>
</dbReference>
<evidence type="ECO:0000256" key="3">
    <source>
        <dbReference type="ARBA" id="ARBA00007667"/>
    </source>
</evidence>
<evidence type="ECO:0000256" key="7">
    <source>
        <dbReference type="ARBA" id="ARBA00023268"/>
    </source>
</evidence>
<dbReference type="NCBIfam" id="TIGR00355">
    <property type="entry name" value="purH"/>
    <property type="match status" value="1"/>
</dbReference>
<dbReference type="EC" id="2.1.2.3" evidence="10"/>
<dbReference type="PANTHER" id="PTHR11692:SF0">
    <property type="entry name" value="BIFUNCTIONAL PURINE BIOSYNTHESIS PROTEIN ATIC"/>
    <property type="match status" value="1"/>
</dbReference>
<dbReference type="InterPro" id="IPR024051">
    <property type="entry name" value="AICAR_Tfase_dup_dom_sf"/>
</dbReference>
<dbReference type="InterPro" id="IPR036914">
    <property type="entry name" value="MGS-like_dom_sf"/>
</dbReference>
<dbReference type="UniPathway" id="UPA00074">
    <property type="reaction ID" value="UER00133"/>
</dbReference>
<keyword evidence="7 10" id="KW-0511">Multifunctional enzyme</keyword>
<organism evidence="12 13">
    <name type="scientific">Catenisphaera adipataccumulans</name>
    <dbReference type="NCBI Taxonomy" id="700500"/>
    <lineage>
        <taxon>Bacteria</taxon>
        <taxon>Bacillati</taxon>
        <taxon>Bacillota</taxon>
        <taxon>Erysipelotrichia</taxon>
        <taxon>Erysipelotrichales</taxon>
        <taxon>Erysipelotrichaceae</taxon>
        <taxon>Catenisphaera</taxon>
    </lineage>
</organism>
<sequence>MKRALVSVSDKTGIVDFVKGLKAAGYEIISTGGTKKALDEAGLAPIGISEVTGFPEILDGRVKTLHPKVHGGLLAVRSNPDHMAQLKELNIECIDLVCVNLYPFKQTVQKEDVSHEEIIENIDIGGPSMLRSASKNYQSVTVVTDPADYDKVLNEIQTNGDTTLATREALAAKVFRTTAQYDAMIADYLTKKEGNEFPEKLTITFDKVQDLRYGENPHQKAAFYKGMKPQYSLANAQQLHGKELSYNNIQDGNAAIEILKDFEGQHAAIGLKHMNPCGIGIGSSIEEAWDKCFEADSVSIFGGIVAFNDVVNVAVAEKLSKIFLEIVIAPDFEPEAFKILTKKKNIRLLKLDVTQEVNNKFKYTNVNDGLLVQELDTKKITKDDLKCVTDRKPTEEEIDQLLFAWKVVKHVKSNAIVLVKDNMTVGVGAGQMNRVGAAEIAIKEAGEKAKGSVLASDAFFPYRDTVDAAIKAGVTAVIQPGGSIRDQESIDACNEAGIAMVYTGVRHFKH</sequence>
<evidence type="ECO:0000313" key="12">
    <source>
        <dbReference type="EMBL" id="MBB5182438.1"/>
    </source>
</evidence>
<proteinExistence type="inferred from homology"/>
<dbReference type="InterPro" id="IPR016193">
    <property type="entry name" value="Cytidine_deaminase-like"/>
</dbReference>
<comment type="pathway">
    <text evidence="1 10">Purine metabolism; IMP biosynthesis via de novo pathway; IMP from 5-formamido-1-(5-phospho-D-ribosyl)imidazole-4-carboxamide: step 1/1.</text>
</comment>
<dbReference type="EMBL" id="JACHHK010000002">
    <property type="protein sequence ID" value="MBB5182438.1"/>
    <property type="molecule type" value="Genomic_DNA"/>
</dbReference>
<dbReference type="Pfam" id="PF02142">
    <property type="entry name" value="MGS"/>
    <property type="match status" value="1"/>
</dbReference>
<dbReference type="InterPro" id="IPR002695">
    <property type="entry name" value="PurH-like"/>
</dbReference>